<dbReference type="EMBL" id="CACRSY010000004">
    <property type="protein sequence ID" value="VYS74565.1"/>
    <property type="molecule type" value="Genomic_DNA"/>
</dbReference>
<gene>
    <name evidence="2" type="ORF">BHLFYP23_01379</name>
</gene>
<feature type="transmembrane region" description="Helical" evidence="1">
    <location>
        <begin position="6"/>
        <end position="28"/>
    </location>
</feature>
<reference evidence="2" key="1">
    <citation type="submission" date="2019-11" db="EMBL/GenBank/DDBJ databases">
        <authorList>
            <person name="Feng L."/>
        </authorList>
    </citation>
    <scope>NUCLEOTIDE SEQUENCE</scope>
    <source>
        <strain evidence="2">BhanseniiLFYP23</strain>
    </source>
</reference>
<dbReference type="AlphaFoldDB" id="A0A6N2R3H7"/>
<name>A0A6N2R3H7_BLAHA</name>
<organism evidence="2">
    <name type="scientific">Blautia hansenii</name>
    <name type="common">Ruminococcus hansenii</name>
    <dbReference type="NCBI Taxonomy" id="1322"/>
    <lineage>
        <taxon>Bacteria</taxon>
        <taxon>Bacillati</taxon>
        <taxon>Bacillota</taxon>
        <taxon>Clostridia</taxon>
        <taxon>Lachnospirales</taxon>
        <taxon>Lachnospiraceae</taxon>
        <taxon>Blautia</taxon>
    </lineage>
</organism>
<dbReference type="RefSeq" id="WP_156341738.1">
    <property type="nucleotide sequence ID" value="NZ_CACRSY010000004.1"/>
</dbReference>
<protein>
    <submittedName>
        <fullName evidence="2">Uncharacterized protein</fullName>
    </submittedName>
</protein>
<keyword evidence="1" id="KW-0472">Membrane</keyword>
<accession>A0A6N2R3H7</accession>
<keyword evidence="1" id="KW-0812">Transmembrane</keyword>
<proteinExistence type="predicted"/>
<keyword evidence="1" id="KW-1133">Transmembrane helix</keyword>
<evidence type="ECO:0000313" key="2">
    <source>
        <dbReference type="EMBL" id="VYS74565.1"/>
    </source>
</evidence>
<sequence length="233" mass="26906">MKKYSWVFGVFIMILCIGFGLFFPNIVFSSVLNENSEQVEEYQVNPIEITHSNSIIEAMRAVYYKDYEFDYQEDMAKLSRAELAEVCNSFLQGIQLEEWGYAQLEVDKESMDAKCSLLVIKDSSVSAVIWTVKVKSSTGNEMILYVDDKNRKVIQMNYNVMADNGVSVAYCSDDKNSVYVRDALILYLEDYYGLRTELDDDDSGIIKLVDEKKDEILMSVYFYYDGLELLPFE</sequence>
<evidence type="ECO:0000256" key="1">
    <source>
        <dbReference type="SAM" id="Phobius"/>
    </source>
</evidence>